<evidence type="ECO:0000313" key="2">
    <source>
        <dbReference type="EMBL" id="CAI5788106.1"/>
    </source>
</evidence>
<accession>A0AA35L1E8</accession>
<dbReference type="AlphaFoldDB" id="A0AA35L1E8"/>
<dbReference type="EMBL" id="OX395137">
    <property type="protein sequence ID" value="CAI5788106.1"/>
    <property type="molecule type" value="Genomic_DNA"/>
</dbReference>
<keyword evidence="1" id="KW-0812">Transmembrane</keyword>
<evidence type="ECO:0000313" key="3">
    <source>
        <dbReference type="Proteomes" id="UP001178461"/>
    </source>
</evidence>
<gene>
    <name evidence="2" type="ORF">PODLI_1B009296</name>
</gene>
<keyword evidence="3" id="KW-1185">Reference proteome</keyword>
<reference evidence="2" key="1">
    <citation type="submission" date="2022-12" db="EMBL/GenBank/DDBJ databases">
        <authorList>
            <person name="Alioto T."/>
            <person name="Alioto T."/>
            <person name="Gomez Garrido J."/>
        </authorList>
    </citation>
    <scope>NUCLEOTIDE SEQUENCE</scope>
</reference>
<keyword evidence="1" id="KW-1133">Transmembrane helix</keyword>
<keyword evidence="1" id="KW-0472">Membrane</keyword>
<feature type="transmembrane region" description="Helical" evidence="1">
    <location>
        <begin position="30"/>
        <end position="47"/>
    </location>
</feature>
<sequence length="71" mass="8359">MWRNSIQNLQRLRVSTHNQSRIFQNYENQAHLSILFLVLVLLTIKLLQLGPFSLTSNGLSQHSKKCFHPWL</sequence>
<name>A0AA35L1E8_9SAUR</name>
<organism evidence="2 3">
    <name type="scientific">Podarcis lilfordi</name>
    <name type="common">Lilford's wall lizard</name>
    <dbReference type="NCBI Taxonomy" id="74358"/>
    <lineage>
        <taxon>Eukaryota</taxon>
        <taxon>Metazoa</taxon>
        <taxon>Chordata</taxon>
        <taxon>Craniata</taxon>
        <taxon>Vertebrata</taxon>
        <taxon>Euteleostomi</taxon>
        <taxon>Lepidosauria</taxon>
        <taxon>Squamata</taxon>
        <taxon>Bifurcata</taxon>
        <taxon>Unidentata</taxon>
        <taxon>Episquamata</taxon>
        <taxon>Laterata</taxon>
        <taxon>Lacertibaenia</taxon>
        <taxon>Lacertidae</taxon>
        <taxon>Podarcis</taxon>
    </lineage>
</organism>
<dbReference type="Proteomes" id="UP001178461">
    <property type="component" value="Chromosome 12"/>
</dbReference>
<protein>
    <submittedName>
        <fullName evidence="2">Uncharacterized protein</fullName>
    </submittedName>
</protein>
<proteinExistence type="predicted"/>
<evidence type="ECO:0000256" key="1">
    <source>
        <dbReference type="SAM" id="Phobius"/>
    </source>
</evidence>